<feature type="domain" description="Aldehyde dehydrogenase" evidence="3">
    <location>
        <begin position="23"/>
        <end position="481"/>
    </location>
</feature>
<dbReference type="OrthoDB" id="9762913at2"/>
<dbReference type="Proteomes" id="UP000199800">
    <property type="component" value="Unassembled WGS sequence"/>
</dbReference>
<dbReference type="STRING" id="29364.SAMN04487772_10790"/>
<reference evidence="4 5" key="1">
    <citation type="submission" date="2016-10" db="EMBL/GenBank/DDBJ databases">
        <authorList>
            <person name="de Groot N.N."/>
        </authorList>
    </citation>
    <scope>NUCLEOTIDE SEQUENCE [LARGE SCALE GENOMIC DNA]</scope>
    <source>
        <strain evidence="4 5">DSM 1801</strain>
    </source>
</reference>
<name>A0A1I0BE51_9FIRM</name>
<evidence type="ECO:0000259" key="3">
    <source>
        <dbReference type="Pfam" id="PF00171"/>
    </source>
</evidence>
<dbReference type="EMBL" id="FOHN01000007">
    <property type="protein sequence ID" value="SET05064.1"/>
    <property type="molecule type" value="Genomic_DNA"/>
</dbReference>
<keyword evidence="5" id="KW-1185">Reference proteome</keyword>
<dbReference type="GO" id="GO:0016620">
    <property type="term" value="F:oxidoreductase activity, acting on the aldehyde or oxo group of donors, NAD or NADP as acceptor"/>
    <property type="evidence" value="ECO:0007669"/>
    <property type="project" value="InterPro"/>
</dbReference>
<dbReference type="Gene3D" id="3.40.309.10">
    <property type="entry name" value="Aldehyde Dehydrogenase, Chain A, domain 2"/>
    <property type="match status" value="1"/>
</dbReference>
<dbReference type="PANTHER" id="PTHR11699">
    <property type="entry name" value="ALDEHYDE DEHYDROGENASE-RELATED"/>
    <property type="match status" value="1"/>
</dbReference>
<dbReference type="InterPro" id="IPR016163">
    <property type="entry name" value="Ald_DH_C"/>
</dbReference>
<sequence length="487" mass="53979">MQIKEGITIYTEAYIDGKYQKSVTGKTFENISPIDGSVITDIAFCQIEDVNLAVKAARRAFEEGVWSGQNPENRKEILYKFADIIEEHIEELAYLETLDMGKPINNSMGEMKRCVKGIRWFGEAIDKVYGDVATTRNSIFATITKEPVGVVAAVIPWNYPLMMAVWKFAPALAAGNSVIVKPAEQSPLTMLRIAEFATQAGIPNGVLQVLPGLGEVTGKVLGEHMDVDKITFTGSAEVGKMMLQYAGNSNMKRVSLECGGKCPNIVFADAKNLDDVAKQTVGAMFYNSGQVCDAPTRLLVDKKIKDDLLKKILMYCKEYQPCNPFDPKCNMGTIVSREQMERVLSYIEIGKKEGAQLLIGGNQVHPVEGGYYIEPTIFVNVKNSMRIAQEEIFGPVLCVLEFDSCQEAIEIANDSSYGLCAFVWTDDLKKAMQLRSKIKCGKVLINSTSDGDWSVPHGGFKQSGFGRDKSLEAMDQYLQTKLTWFEF</sequence>
<dbReference type="Gene3D" id="3.40.605.10">
    <property type="entry name" value="Aldehyde Dehydrogenase, Chain A, domain 1"/>
    <property type="match status" value="1"/>
</dbReference>
<gene>
    <name evidence="4" type="ORF">SAMN04487772_10790</name>
</gene>
<evidence type="ECO:0000313" key="4">
    <source>
        <dbReference type="EMBL" id="SET05064.1"/>
    </source>
</evidence>
<dbReference type="InterPro" id="IPR015590">
    <property type="entry name" value="Aldehyde_DH_dom"/>
</dbReference>
<keyword evidence="2" id="KW-0560">Oxidoreductase</keyword>
<dbReference type="AlphaFoldDB" id="A0A1I0BE51"/>
<accession>A0A1I0BE51</accession>
<proteinExistence type="inferred from homology"/>
<dbReference type="FunFam" id="3.40.309.10:FF:000012">
    <property type="entry name" value="Betaine aldehyde dehydrogenase"/>
    <property type="match status" value="1"/>
</dbReference>
<organism evidence="4 5">
    <name type="scientific">[Clostridium] polysaccharolyticum</name>
    <dbReference type="NCBI Taxonomy" id="29364"/>
    <lineage>
        <taxon>Bacteria</taxon>
        <taxon>Bacillati</taxon>
        <taxon>Bacillota</taxon>
        <taxon>Clostridia</taxon>
        <taxon>Lachnospirales</taxon>
        <taxon>Lachnospiraceae</taxon>
    </lineage>
</organism>
<dbReference type="SUPFAM" id="SSF53720">
    <property type="entry name" value="ALDH-like"/>
    <property type="match status" value="1"/>
</dbReference>
<dbReference type="InterPro" id="IPR016162">
    <property type="entry name" value="Ald_DH_N"/>
</dbReference>
<evidence type="ECO:0000256" key="2">
    <source>
        <dbReference type="ARBA" id="ARBA00023002"/>
    </source>
</evidence>
<evidence type="ECO:0000256" key="1">
    <source>
        <dbReference type="ARBA" id="ARBA00009986"/>
    </source>
</evidence>
<dbReference type="CDD" id="cd07112">
    <property type="entry name" value="ALDH_GABALDH-PuuC"/>
    <property type="match status" value="1"/>
</dbReference>
<dbReference type="Pfam" id="PF00171">
    <property type="entry name" value="Aldedh"/>
    <property type="match status" value="1"/>
</dbReference>
<evidence type="ECO:0000313" key="5">
    <source>
        <dbReference type="Proteomes" id="UP000199800"/>
    </source>
</evidence>
<dbReference type="InterPro" id="IPR016161">
    <property type="entry name" value="Ald_DH/histidinol_DH"/>
</dbReference>
<dbReference type="FunFam" id="3.40.605.10:FF:000001">
    <property type="entry name" value="Aldehyde dehydrogenase 1"/>
    <property type="match status" value="1"/>
</dbReference>
<comment type="similarity">
    <text evidence="1">Belongs to the aldehyde dehydrogenase family.</text>
</comment>
<dbReference type="RefSeq" id="WP_092477436.1">
    <property type="nucleotide sequence ID" value="NZ_FOHN01000007.1"/>
</dbReference>
<protein>
    <submittedName>
        <fullName evidence="4">4-guanidinobutyraldehyde dehydrogenase / NAD-dependent aldehyde dehydrogenase</fullName>
    </submittedName>
</protein>